<protein>
    <submittedName>
        <fullName evidence="2">Uncharacterized protein</fullName>
    </submittedName>
</protein>
<dbReference type="Proteomes" id="UP000515369">
    <property type="component" value="Chromosome"/>
</dbReference>
<evidence type="ECO:0000313" key="3">
    <source>
        <dbReference type="Proteomes" id="UP000515369"/>
    </source>
</evidence>
<keyword evidence="3" id="KW-1185">Reference proteome</keyword>
<evidence type="ECO:0000313" key="2">
    <source>
        <dbReference type="EMBL" id="QMW06752.1"/>
    </source>
</evidence>
<organism evidence="2 3">
    <name type="scientific">Spirosoma foliorum</name>
    <dbReference type="NCBI Taxonomy" id="2710596"/>
    <lineage>
        <taxon>Bacteria</taxon>
        <taxon>Pseudomonadati</taxon>
        <taxon>Bacteroidota</taxon>
        <taxon>Cytophagia</taxon>
        <taxon>Cytophagales</taxon>
        <taxon>Cytophagaceae</taxon>
        <taxon>Spirosoma</taxon>
    </lineage>
</organism>
<accession>A0A7G5H6L0</accession>
<feature type="region of interest" description="Disordered" evidence="1">
    <location>
        <begin position="1"/>
        <end position="36"/>
    </location>
</feature>
<name>A0A7G5H6L0_9BACT</name>
<reference evidence="2 3" key="1">
    <citation type="submission" date="2020-07" db="EMBL/GenBank/DDBJ databases">
        <title>Spirosoma foliorum sp. nov., isolated from the leaves on the Nejang mountain Korea, Republic of.</title>
        <authorList>
            <person name="Ho H."/>
            <person name="Lee Y.-J."/>
            <person name="Nurcahyanto D.-A."/>
            <person name="Kim S.-G."/>
        </authorList>
    </citation>
    <scope>NUCLEOTIDE SEQUENCE [LARGE SCALE GENOMIC DNA]</scope>
    <source>
        <strain evidence="2 3">PL0136</strain>
    </source>
</reference>
<dbReference type="KEGG" id="sfol:H3H32_18585"/>
<dbReference type="RefSeq" id="WP_182464145.1">
    <property type="nucleotide sequence ID" value="NZ_CP059732.1"/>
</dbReference>
<dbReference type="EMBL" id="CP059732">
    <property type="protein sequence ID" value="QMW06752.1"/>
    <property type="molecule type" value="Genomic_DNA"/>
</dbReference>
<gene>
    <name evidence="2" type="ORF">H3H32_18585</name>
</gene>
<proteinExistence type="predicted"/>
<sequence>MAFATKPRASGRAKTNGYQRLRNLPTSEMNSSAQKTTERLAYIMQDYSQNELEARHNSRERRLAY</sequence>
<dbReference type="AlphaFoldDB" id="A0A7G5H6L0"/>
<evidence type="ECO:0000256" key="1">
    <source>
        <dbReference type="SAM" id="MobiDB-lite"/>
    </source>
</evidence>
<feature type="compositionally biased region" description="Polar residues" evidence="1">
    <location>
        <begin position="24"/>
        <end position="35"/>
    </location>
</feature>